<organism evidence="2 3">
    <name type="scientific">Hyaloscypha variabilis (strain UAMH 11265 / GT02V1 / F)</name>
    <name type="common">Meliniomyces variabilis</name>
    <dbReference type="NCBI Taxonomy" id="1149755"/>
    <lineage>
        <taxon>Eukaryota</taxon>
        <taxon>Fungi</taxon>
        <taxon>Dikarya</taxon>
        <taxon>Ascomycota</taxon>
        <taxon>Pezizomycotina</taxon>
        <taxon>Leotiomycetes</taxon>
        <taxon>Helotiales</taxon>
        <taxon>Hyaloscyphaceae</taxon>
        <taxon>Hyaloscypha</taxon>
        <taxon>Hyaloscypha variabilis</taxon>
    </lineage>
</organism>
<protein>
    <submittedName>
        <fullName evidence="2">Uncharacterized protein</fullName>
    </submittedName>
</protein>
<dbReference type="Proteomes" id="UP000235786">
    <property type="component" value="Unassembled WGS sequence"/>
</dbReference>
<dbReference type="EMBL" id="KZ613952">
    <property type="protein sequence ID" value="PMD35628.1"/>
    <property type="molecule type" value="Genomic_DNA"/>
</dbReference>
<feature type="region of interest" description="Disordered" evidence="1">
    <location>
        <begin position="1"/>
        <end position="33"/>
    </location>
</feature>
<name>A0A2J6RAT3_HYAVF</name>
<dbReference type="AlphaFoldDB" id="A0A2J6RAT3"/>
<accession>A0A2J6RAT3</accession>
<sequence>MPVPPLPARSHSRAALQSLNTQHGSQMRRRRRSLTHSLPPSFTASLPHFLPLPPSPVVSEKHLRAPPASYLLEPRWPFLPPFPSPCFFDGNTTPCFKRRLGTGDLQWTNSGRWNSAPTPFPHMQAVLAGLSMAPNEYFGELQQRRRRRAIWLTTGHDK</sequence>
<feature type="compositionally biased region" description="Polar residues" evidence="1">
    <location>
        <begin position="15"/>
        <end position="25"/>
    </location>
</feature>
<evidence type="ECO:0000256" key="1">
    <source>
        <dbReference type="SAM" id="MobiDB-lite"/>
    </source>
</evidence>
<reference evidence="2 3" key="1">
    <citation type="submission" date="2016-04" db="EMBL/GenBank/DDBJ databases">
        <title>A degradative enzymes factory behind the ericoid mycorrhizal symbiosis.</title>
        <authorList>
            <consortium name="DOE Joint Genome Institute"/>
            <person name="Martino E."/>
            <person name="Morin E."/>
            <person name="Grelet G."/>
            <person name="Kuo A."/>
            <person name="Kohler A."/>
            <person name="Daghino S."/>
            <person name="Barry K."/>
            <person name="Choi C."/>
            <person name="Cichocki N."/>
            <person name="Clum A."/>
            <person name="Copeland A."/>
            <person name="Hainaut M."/>
            <person name="Haridas S."/>
            <person name="Labutti K."/>
            <person name="Lindquist E."/>
            <person name="Lipzen A."/>
            <person name="Khouja H.-R."/>
            <person name="Murat C."/>
            <person name="Ohm R."/>
            <person name="Olson A."/>
            <person name="Spatafora J."/>
            <person name="Veneault-Fourrey C."/>
            <person name="Henrissat B."/>
            <person name="Grigoriev I."/>
            <person name="Martin F."/>
            <person name="Perotto S."/>
        </authorList>
    </citation>
    <scope>NUCLEOTIDE SEQUENCE [LARGE SCALE GENOMIC DNA]</scope>
    <source>
        <strain evidence="2 3">F</strain>
    </source>
</reference>
<evidence type="ECO:0000313" key="3">
    <source>
        <dbReference type="Proteomes" id="UP000235786"/>
    </source>
</evidence>
<keyword evidence="3" id="KW-1185">Reference proteome</keyword>
<evidence type="ECO:0000313" key="2">
    <source>
        <dbReference type="EMBL" id="PMD35628.1"/>
    </source>
</evidence>
<gene>
    <name evidence="2" type="ORF">L207DRAFT_119298</name>
</gene>
<proteinExistence type="predicted"/>